<reference evidence="1 2" key="1">
    <citation type="journal article" date="2022" name="Plant J.">
        <title>Chromosome-level genome of Camellia lanceoleosa provides a valuable resource for understanding genome evolution and self-incompatibility.</title>
        <authorList>
            <person name="Gong W."/>
            <person name="Xiao S."/>
            <person name="Wang L."/>
            <person name="Liao Z."/>
            <person name="Chang Y."/>
            <person name="Mo W."/>
            <person name="Hu G."/>
            <person name="Li W."/>
            <person name="Zhao G."/>
            <person name="Zhu H."/>
            <person name="Hu X."/>
            <person name="Ji K."/>
            <person name="Xiang X."/>
            <person name="Song Q."/>
            <person name="Yuan D."/>
            <person name="Jin S."/>
            <person name="Zhang L."/>
        </authorList>
    </citation>
    <scope>NUCLEOTIDE SEQUENCE [LARGE SCALE GENOMIC DNA]</scope>
    <source>
        <strain evidence="1">SQ_2022a</strain>
    </source>
</reference>
<dbReference type="EMBL" id="CM045764">
    <property type="protein sequence ID" value="KAI8006458.1"/>
    <property type="molecule type" value="Genomic_DNA"/>
</dbReference>
<protein>
    <submittedName>
        <fullName evidence="1">Uncharacterized protein</fullName>
    </submittedName>
</protein>
<keyword evidence="2" id="KW-1185">Reference proteome</keyword>
<evidence type="ECO:0000313" key="2">
    <source>
        <dbReference type="Proteomes" id="UP001060215"/>
    </source>
</evidence>
<evidence type="ECO:0000313" key="1">
    <source>
        <dbReference type="EMBL" id="KAI8006458.1"/>
    </source>
</evidence>
<dbReference type="Proteomes" id="UP001060215">
    <property type="component" value="Chromosome 7"/>
</dbReference>
<proteinExistence type="predicted"/>
<comment type="caution">
    <text evidence="1">The sequence shown here is derived from an EMBL/GenBank/DDBJ whole genome shotgun (WGS) entry which is preliminary data.</text>
</comment>
<organism evidence="1 2">
    <name type="scientific">Camellia lanceoleosa</name>
    <dbReference type="NCBI Taxonomy" id="1840588"/>
    <lineage>
        <taxon>Eukaryota</taxon>
        <taxon>Viridiplantae</taxon>
        <taxon>Streptophyta</taxon>
        <taxon>Embryophyta</taxon>
        <taxon>Tracheophyta</taxon>
        <taxon>Spermatophyta</taxon>
        <taxon>Magnoliopsida</taxon>
        <taxon>eudicotyledons</taxon>
        <taxon>Gunneridae</taxon>
        <taxon>Pentapetalae</taxon>
        <taxon>asterids</taxon>
        <taxon>Ericales</taxon>
        <taxon>Theaceae</taxon>
        <taxon>Camellia</taxon>
    </lineage>
</organism>
<sequence length="81" mass="8702">MATASPKLTSIVLFLPLPPHHRKLPLLLPLRRPTVAPVNRLPLISSPISLRKITCKATEVSVAEDKGGRSGGKVSDEEGKN</sequence>
<gene>
    <name evidence="1" type="ORF">LOK49_LG07G00394</name>
</gene>
<name>A0ACC0H0R6_9ERIC</name>
<accession>A0ACC0H0R6</accession>